<evidence type="ECO:0000259" key="6">
    <source>
        <dbReference type="PROSITE" id="PS51165"/>
    </source>
</evidence>
<dbReference type="GO" id="GO:0008173">
    <property type="term" value="F:RNA methyltransferase activity"/>
    <property type="evidence" value="ECO:0007669"/>
    <property type="project" value="UniProtKB-ARBA"/>
</dbReference>
<evidence type="ECO:0000256" key="5">
    <source>
        <dbReference type="SAM" id="SignalP"/>
    </source>
</evidence>
<evidence type="ECO:0000256" key="2">
    <source>
        <dbReference type="ARBA" id="ARBA00022679"/>
    </source>
</evidence>
<dbReference type="CDD" id="cd11715">
    <property type="entry name" value="THUMP_AdoMetMT"/>
    <property type="match status" value="1"/>
</dbReference>
<protein>
    <submittedName>
        <fullName evidence="7">Rrna (Guanine-n-)-methyltransferase</fullName>
    </submittedName>
</protein>
<feature type="region of interest" description="Disordered" evidence="4">
    <location>
        <begin position="454"/>
        <end position="504"/>
    </location>
</feature>
<dbReference type="GO" id="GO:0043527">
    <property type="term" value="C:tRNA methyltransferase complex"/>
    <property type="evidence" value="ECO:0007669"/>
    <property type="project" value="UniProtKB-ARBA"/>
</dbReference>
<dbReference type="Pfam" id="PF01170">
    <property type="entry name" value="UPF0020"/>
    <property type="match status" value="1"/>
</dbReference>
<feature type="domain" description="THUMP" evidence="6">
    <location>
        <begin position="100"/>
        <end position="217"/>
    </location>
</feature>
<feature type="signal peptide" evidence="5">
    <location>
        <begin position="1"/>
        <end position="49"/>
    </location>
</feature>
<dbReference type="InterPro" id="IPR053943">
    <property type="entry name" value="RlmKL-like_Mtase_CS"/>
</dbReference>
<dbReference type="GO" id="GO:0008757">
    <property type="term" value="F:S-adenosylmethionine-dependent methyltransferase activity"/>
    <property type="evidence" value="ECO:0007669"/>
    <property type="project" value="InterPro"/>
</dbReference>
<dbReference type="InterPro" id="IPR004114">
    <property type="entry name" value="THUMP_dom"/>
</dbReference>
<proteinExistence type="predicted"/>
<dbReference type="PANTHER" id="PTHR47313">
    <property type="entry name" value="RIBOSOMAL RNA LARGE SUBUNIT METHYLTRANSFERASE K/L"/>
    <property type="match status" value="1"/>
</dbReference>
<comment type="caution">
    <text evidence="7">The sequence shown here is derived from an EMBL/GenBank/DDBJ whole genome shotgun (WGS) entry which is preliminary data.</text>
</comment>
<dbReference type="Pfam" id="PF22020">
    <property type="entry name" value="RlmL_1st"/>
    <property type="match status" value="1"/>
</dbReference>
<dbReference type="OrthoDB" id="416496at2759"/>
<dbReference type="InterPro" id="IPR013216">
    <property type="entry name" value="Methyltransf_11"/>
</dbReference>
<dbReference type="Gene3D" id="3.40.50.150">
    <property type="entry name" value="Vaccinia Virus protein VP39"/>
    <property type="match status" value="2"/>
</dbReference>
<keyword evidence="8" id="KW-1185">Reference proteome</keyword>
<evidence type="ECO:0000256" key="4">
    <source>
        <dbReference type="SAM" id="MobiDB-lite"/>
    </source>
</evidence>
<dbReference type="InterPro" id="IPR054170">
    <property type="entry name" value="RlmL_1st"/>
</dbReference>
<dbReference type="GO" id="GO:0032259">
    <property type="term" value="P:methylation"/>
    <property type="evidence" value="ECO:0007669"/>
    <property type="project" value="UniProtKB-KW"/>
</dbReference>
<dbReference type="CDD" id="cd02440">
    <property type="entry name" value="AdoMet_MTases"/>
    <property type="match status" value="1"/>
</dbReference>
<dbReference type="EMBL" id="AZIL01000830">
    <property type="protein sequence ID" value="EWM25792.1"/>
    <property type="molecule type" value="Genomic_DNA"/>
</dbReference>
<dbReference type="PROSITE" id="PS01261">
    <property type="entry name" value="UPF0020"/>
    <property type="match status" value="1"/>
</dbReference>
<gene>
    <name evidence="7" type="ORF">Naga_100021g11</name>
</gene>
<evidence type="ECO:0000313" key="8">
    <source>
        <dbReference type="Proteomes" id="UP000019335"/>
    </source>
</evidence>
<feature type="compositionally biased region" description="Polar residues" evidence="4">
    <location>
        <begin position="482"/>
        <end position="494"/>
    </location>
</feature>
<keyword evidence="5" id="KW-0732">Signal</keyword>
<evidence type="ECO:0000256" key="1">
    <source>
        <dbReference type="ARBA" id="ARBA00022603"/>
    </source>
</evidence>
<dbReference type="InterPro" id="IPR029063">
    <property type="entry name" value="SAM-dependent_MTases_sf"/>
</dbReference>
<keyword evidence="1 7" id="KW-0489">Methyltransferase</keyword>
<dbReference type="AlphaFoldDB" id="W7TI54"/>
<dbReference type="Pfam" id="PF08241">
    <property type="entry name" value="Methyltransf_11"/>
    <property type="match status" value="1"/>
</dbReference>
<reference evidence="7 8" key="1">
    <citation type="journal article" date="2014" name="Mol. Plant">
        <title>Chromosome Scale Genome Assembly and Transcriptome Profiling of Nannochloropsis gaditana in Nitrogen Depletion.</title>
        <authorList>
            <person name="Corteggiani Carpinelli E."/>
            <person name="Telatin A."/>
            <person name="Vitulo N."/>
            <person name="Forcato C."/>
            <person name="D'Angelo M."/>
            <person name="Schiavon R."/>
            <person name="Vezzi A."/>
            <person name="Giacometti G.M."/>
            <person name="Morosinotto T."/>
            <person name="Valle G."/>
        </authorList>
    </citation>
    <scope>NUCLEOTIDE SEQUENCE [LARGE SCALE GENOMIC DNA]</scope>
    <source>
        <strain evidence="7 8">B-31</strain>
    </source>
</reference>
<feature type="chain" id="PRO_5004904273" evidence="5">
    <location>
        <begin position="50"/>
        <end position="775"/>
    </location>
</feature>
<keyword evidence="3" id="KW-0694">RNA-binding</keyword>
<name>W7TI54_9STRA</name>
<dbReference type="Proteomes" id="UP000019335">
    <property type="component" value="Chromosome 10"/>
</dbReference>
<evidence type="ECO:0000256" key="3">
    <source>
        <dbReference type="PROSITE-ProRule" id="PRU00529"/>
    </source>
</evidence>
<sequence>MFTRAGGEGCGEALRNFCMPPYQFRGPWRPIKALLASLLPLALFDRAQAFSGHPPLKHYFAPCSGGLATVLGQELLSTQIGAAEVEVQKRGCAFLGTEEAAYRALLWSRTANGVWQLMVRQRGICNRKDLYDMVRRVAWLEAMSVEDSVAVSCVLGGGEVATDIAHTHFSSLTVKNALVDSFRERSGGRRPSVDAKDPVLPLVLFLQRDEAWLYRSLSGPGSLHKRGYRQQMHKSSLRETTAAAVLMLAGYDPERHVLMDPMCGSGTLAIEAALMARRLAPGLTRLKREGDLAVLTPARWPDTDLALLRRLVREAKAQELERAPLPILGNDWHPAAVELAKRDAGSAGVFHDIIFSSQDASDHRLDGSVARKPNLVVCNPPWDLRLNEGARESWEALGRFLKREAGGAEAFLLSGNPDVTRTLRMKAKRKIPIDQAGMSLRLLQYQVLPPRLAGGESEGRAASLRGGPASQATGPSERVDDTQTPLRATSTRLSVTPPPPQRLARPGIAPVRASRAQALSGAGSSLTTLAVGLLLGCQRSSSPALARNVFDVPSSSVTASQSLKGAYDEYASSYDGLDGGDAARFLGLDAARKELIGRARGHVLECGVGTGLNLPFYEFGSGSAPTVSLDAIDLSPGMLREARSKAAFLNLGPDAVRFREMDVAKMDFADESFDCVCDTFSLCVYLDPAQALKEMARVCKAESGRVLLLENSRSNLLPVAAYQDVTAGIVARYGGKGCVYNQDVASLARQAGLRVMSQKPLLGGLMTMLECARET</sequence>
<dbReference type="Pfam" id="PF02926">
    <property type="entry name" value="THUMP"/>
    <property type="match status" value="1"/>
</dbReference>
<dbReference type="Gene3D" id="3.30.2130.30">
    <property type="match status" value="1"/>
</dbReference>
<dbReference type="PANTHER" id="PTHR47313:SF1">
    <property type="entry name" value="RIBOSOMAL RNA LARGE SUBUNIT METHYLTRANSFERASE K_L"/>
    <property type="match status" value="1"/>
</dbReference>
<dbReference type="SUPFAM" id="SSF53335">
    <property type="entry name" value="S-adenosyl-L-methionine-dependent methyltransferases"/>
    <property type="match status" value="2"/>
</dbReference>
<dbReference type="GO" id="GO:0003723">
    <property type="term" value="F:RNA binding"/>
    <property type="evidence" value="ECO:0007669"/>
    <property type="project" value="UniProtKB-UniRule"/>
</dbReference>
<evidence type="ECO:0000313" key="7">
    <source>
        <dbReference type="EMBL" id="EWM25792.1"/>
    </source>
</evidence>
<dbReference type="PROSITE" id="PS51165">
    <property type="entry name" value="THUMP"/>
    <property type="match status" value="1"/>
</dbReference>
<dbReference type="InterPro" id="IPR000241">
    <property type="entry name" value="RlmKL-like_Mtase"/>
</dbReference>
<keyword evidence="2 7" id="KW-0808">Transferase</keyword>
<organism evidence="7 8">
    <name type="scientific">Nannochloropsis gaditana</name>
    <dbReference type="NCBI Taxonomy" id="72520"/>
    <lineage>
        <taxon>Eukaryota</taxon>
        <taxon>Sar</taxon>
        <taxon>Stramenopiles</taxon>
        <taxon>Ochrophyta</taxon>
        <taxon>Eustigmatophyceae</taxon>
        <taxon>Eustigmatales</taxon>
        <taxon>Monodopsidaceae</taxon>
        <taxon>Nannochloropsis</taxon>
    </lineage>
</organism>
<accession>W7TI54</accession>